<reference evidence="1" key="2">
    <citation type="journal article" date="2021" name="PeerJ">
        <title>Extensive microbial diversity within the chicken gut microbiome revealed by metagenomics and culture.</title>
        <authorList>
            <person name="Gilroy R."/>
            <person name="Ravi A."/>
            <person name="Getino M."/>
            <person name="Pursley I."/>
            <person name="Horton D.L."/>
            <person name="Alikhan N.F."/>
            <person name="Baker D."/>
            <person name="Gharbi K."/>
            <person name="Hall N."/>
            <person name="Watson M."/>
            <person name="Adriaenssens E.M."/>
            <person name="Foster-Nyarko E."/>
            <person name="Jarju S."/>
            <person name="Secka A."/>
            <person name="Antonio M."/>
            <person name="Oren A."/>
            <person name="Chaudhuri R.R."/>
            <person name="La Ragione R."/>
            <person name="Hildebrand F."/>
            <person name="Pallen M.J."/>
        </authorList>
    </citation>
    <scope>NUCLEOTIDE SEQUENCE</scope>
    <source>
        <strain evidence="1">1748</strain>
    </source>
</reference>
<dbReference type="EMBL" id="JADING010000015">
    <property type="protein sequence ID" value="MBO8413985.1"/>
    <property type="molecule type" value="Genomic_DNA"/>
</dbReference>
<organism evidence="1 2">
    <name type="scientific">Candidatus Scatoplasma merdavium</name>
    <dbReference type="NCBI Taxonomy" id="2840932"/>
    <lineage>
        <taxon>Bacteria</taxon>
        <taxon>Bacillati</taxon>
        <taxon>Bacillota</taxon>
        <taxon>Bacilli</taxon>
        <taxon>Bacillales</taxon>
        <taxon>Candidatus Scatoplasma</taxon>
    </lineage>
</organism>
<sequence>MDTGILKGLIGKEIDVIIDRPIGTTHPKYKDMIYLVNYGYIDGFYGGDNEYQDVYILGEDKPLNNYRGKVIAIVRRLNDNEDKLVVYNYGYLSSNEIEEAINFQEKYFKHEIITINSSK</sequence>
<dbReference type="Gene3D" id="3.90.80.10">
    <property type="entry name" value="Inorganic pyrophosphatase"/>
    <property type="match status" value="1"/>
</dbReference>
<dbReference type="GO" id="GO:0006796">
    <property type="term" value="P:phosphate-containing compound metabolic process"/>
    <property type="evidence" value="ECO:0007669"/>
    <property type="project" value="InterPro"/>
</dbReference>
<protein>
    <submittedName>
        <fullName evidence="1">Inorganic pyrophosphatase</fullName>
    </submittedName>
</protein>
<gene>
    <name evidence="1" type="ORF">IAC78_00675</name>
</gene>
<proteinExistence type="predicted"/>
<dbReference type="SUPFAM" id="SSF50324">
    <property type="entry name" value="Inorganic pyrophosphatase"/>
    <property type="match status" value="1"/>
</dbReference>
<comment type="caution">
    <text evidence="1">The sequence shown here is derived from an EMBL/GenBank/DDBJ whole genome shotgun (WGS) entry which is preliminary data.</text>
</comment>
<dbReference type="InterPro" id="IPR036649">
    <property type="entry name" value="Pyrophosphatase_sf"/>
</dbReference>
<reference evidence="1" key="1">
    <citation type="submission" date="2020-10" db="EMBL/GenBank/DDBJ databases">
        <authorList>
            <person name="Gilroy R."/>
        </authorList>
    </citation>
    <scope>NUCLEOTIDE SEQUENCE</scope>
    <source>
        <strain evidence="1">1748</strain>
    </source>
</reference>
<dbReference type="GO" id="GO:0004427">
    <property type="term" value="F:inorganic diphosphate phosphatase activity"/>
    <property type="evidence" value="ECO:0007669"/>
    <property type="project" value="InterPro"/>
</dbReference>
<dbReference type="GO" id="GO:0005737">
    <property type="term" value="C:cytoplasm"/>
    <property type="evidence" value="ECO:0007669"/>
    <property type="project" value="InterPro"/>
</dbReference>
<dbReference type="AlphaFoldDB" id="A0A9D9D8N6"/>
<dbReference type="Proteomes" id="UP000823629">
    <property type="component" value="Unassembled WGS sequence"/>
</dbReference>
<evidence type="ECO:0000313" key="2">
    <source>
        <dbReference type="Proteomes" id="UP000823629"/>
    </source>
</evidence>
<dbReference type="GO" id="GO:0000287">
    <property type="term" value="F:magnesium ion binding"/>
    <property type="evidence" value="ECO:0007669"/>
    <property type="project" value="InterPro"/>
</dbReference>
<accession>A0A9D9D8N6</accession>
<name>A0A9D9D8N6_9BACL</name>
<evidence type="ECO:0000313" key="1">
    <source>
        <dbReference type="EMBL" id="MBO8413985.1"/>
    </source>
</evidence>